<dbReference type="Pfam" id="PF03747">
    <property type="entry name" value="ADP_ribosyl_GH"/>
    <property type="match status" value="1"/>
</dbReference>
<dbReference type="Gene3D" id="3.90.190.10">
    <property type="entry name" value="Protein tyrosine phosphatase superfamily"/>
    <property type="match status" value="1"/>
</dbReference>
<protein>
    <submittedName>
        <fullName evidence="3">ADP-ribosylglycohydrolase family protein</fullName>
    </submittedName>
</protein>
<comment type="caution">
    <text evidence="3">The sequence shown here is derived from an EMBL/GenBank/DDBJ whole genome shotgun (WGS) entry which is preliminary data.</text>
</comment>
<organism evidence="3 4">
    <name type="scientific">Ornithinimicrobium kibberense</name>
    <dbReference type="NCBI Taxonomy" id="282060"/>
    <lineage>
        <taxon>Bacteria</taxon>
        <taxon>Bacillati</taxon>
        <taxon>Actinomycetota</taxon>
        <taxon>Actinomycetes</taxon>
        <taxon>Micrococcales</taxon>
        <taxon>Ornithinimicrobiaceae</taxon>
        <taxon>Ornithinimicrobium</taxon>
    </lineage>
</organism>
<dbReference type="SUPFAM" id="SSF101478">
    <property type="entry name" value="ADP-ribosylglycohydrolase"/>
    <property type="match status" value="1"/>
</dbReference>
<dbReference type="SUPFAM" id="SSF52799">
    <property type="entry name" value="(Phosphotyrosine protein) phosphatases II"/>
    <property type="match status" value="1"/>
</dbReference>
<dbReference type="Proteomes" id="UP001589613">
    <property type="component" value="Unassembled WGS sequence"/>
</dbReference>
<evidence type="ECO:0000313" key="3">
    <source>
        <dbReference type="EMBL" id="MFB9730860.1"/>
    </source>
</evidence>
<dbReference type="InterPro" id="IPR029021">
    <property type="entry name" value="Prot-tyrosine_phosphatase-like"/>
</dbReference>
<dbReference type="PANTHER" id="PTHR16222:SF24">
    <property type="entry name" value="ADP-RIBOSYLHYDROLASE ARH3"/>
    <property type="match status" value="1"/>
</dbReference>
<evidence type="ECO:0000313" key="4">
    <source>
        <dbReference type="Proteomes" id="UP001589613"/>
    </source>
</evidence>
<comment type="similarity">
    <text evidence="1">Belongs to the ADP-ribosylglycohydrolase family.</text>
</comment>
<keyword evidence="2" id="KW-0378">Hydrolase</keyword>
<dbReference type="EMBL" id="JBHMAX010000005">
    <property type="protein sequence ID" value="MFB9730860.1"/>
    <property type="molecule type" value="Genomic_DNA"/>
</dbReference>
<name>A0ABV5UZD4_9MICO</name>
<gene>
    <name evidence="3" type="ORF">ACFFN0_02250</name>
</gene>
<sequence length="485" mass="51113">MHLSTVQHDRTAGVLLGQACGDALGVPYEFGTARLDPTSGPRMAGGGLGGYAPGEWSDDTQMAVAVAQVAATGADLAGDDGLEQVAAGFLRWHAHGPADIGVQTRQILADRPHHPSDRDHVALRELAADLHRRTGRTAGNGALMRTSVVGLTRLDDREATAGAARAVATLTHADPVAGDSCVLWSEAVRRAVLDGVLDVAAGLDLLPTDRRTWWAERLEEAQTRPPETFAGNGWTATALQASWSAIWHTREVGTGPDHVVAALHRAVGIGHDTDTVAAIAGGLLGARYGASALPFAWTREVHGWPGLRSRGLVSLAVRTAAGGGRGAQGWPGVPRMDDGAQRPLAAALPSDPDVLLGTIADLGRVRELGVDAVVSLCRLGQDEHAPSPVESRDHAEVWLVDSDDPASHQHLRFALVEAARAVATLRAEGRRVLLHCVAAHHRTPAVALVYLRVRGMERAAAEDEVTEALGRDAVDGLLWQEAGRD</sequence>
<dbReference type="RefSeq" id="WP_141339373.1">
    <property type="nucleotide sequence ID" value="NZ_JBHMAX010000005.1"/>
</dbReference>
<proteinExistence type="inferred from homology"/>
<dbReference type="PANTHER" id="PTHR16222">
    <property type="entry name" value="ADP-RIBOSYLGLYCOHYDROLASE"/>
    <property type="match status" value="1"/>
</dbReference>
<reference evidence="3 4" key="1">
    <citation type="submission" date="2024-09" db="EMBL/GenBank/DDBJ databases">
        <authorList>
            <person name="Sun Q."/>
            <person name="Mori K."/>
        </authorList>
    </citation>
    <scope>NUCLEOTIDE SEQUENCE [LARGE SCALE GENOMIC DNA]</scope>
    <source>
        <strain evidence="3 4">JCM 12763</strain>
    </source>
</reference>
<keyword evidence="4" id="KW-1185">Reference proteome</keyword>
<accession>A0ABV5UZD4</accession>
<dbReference type="InterPro" id="IPR050792">
    <property type="entry name" value="ADP-ribosylglycohydrolase"/>
</dbReference>
<evidence type="ECO:0000256" key="2">
    <source>
        <dbReference type="ARBA" id="ARBA00022801"/>
    </source>
</evidence>
<dbReference type="InterPro" id="IPR036705">
    <property type="entry name" value="Ribosyl_crysJ1_sf"/>
</dbReference>
<dbReference type="InterPro" id="IPR005502">
    <property type="entry name" value="Ribosyl_crysJ1"/>
</dbReference>
<dbReference type="Gene3D" id="1.10.4080.10">
    <property type="entry name" value="ADP-ribosylation/Crystallin J1"/>
    <property type="match status" value="1"/>
</dbReference>
<evidence type="ECO:0000256" key="1">
    <source>
        <dbReference type="ARBA" id="ARBA00010702"/>
    </source>
</evidence>